<dbReference type="Proteomes" id="UP000548632">
    <property type="component" value="Unassembled WGS sequence"/>
</dbReference>
<dbReference type="SUPFAM" id="SSF53335">
    <property type="entry name" value="S-adenosyl-L-methionine-dependent methyltransferases"/>
    <property type="match status" value="1"/>
</dbReference>
<keyword evidence="3" id="KW-1185">Reference proteome</keyword>
<name>A0A839HIP7_9GAMM</name>
<dbReference type="PANTHER" id="PTHR43036">
    <property type="entry name" value="OSJNBB0011N17.9 PROTEIN"/>
    <property type="match status" value="1"/>
</dbReference>
<dbReference type="GO" id="GO:0008757">
    <property type="term" value="F:S-adenosylmethionine-dependent methyltransferase activity"/>
    <property type="evidence" value="ECO:0007669"/>
    <property type="project" value="InterPro"/>
</dbReference>
<dbReference type="EMBL" id="JABVCQ010000021">
    <property type="protein sequence ID" value="MBB1126559.1"/>
    <property type="molecule type" value="Genomic_DNA"/>
</dbReference>
<dbReference type="CDD" id="cd02440">
    <property type="entry name" value="AdoMet_MTases"/>
    <property type="match status" value="1"/>
</dbReference>
<dbReference type="InterPro" id="IPR013216">
    <property type="entry name" value="Methyltransf_11"/>
</dbReference>
<evidence type="ECO:0000259" key="1">
    <source>
        <dbReference type="Pfam" id="PF08241"/>
    </source>
</evidence>
<gene>
    <name evidence="2" type="ORF">HUK38_10000</name>
</gene>
<evidence type="ECO:0000313" key="3">
    <source>
        <dbReference type="Proteomes" id="UP000548632"/>
    </source>
</evidence>
<feature type="domain" description="Methyltransferase type 11" evidence="1">
    <location>
        <begin position="293"/>
        <end position="345"/>
    </location>
</feature>
<accession>A0A839HIP7</accession>
<protein>
    <submittedName>
        <fullName evidence="2">Methyltransferase domain-containing protein</fullName>
    </submittedName>
</protein>
<sequence length="423" mass="48122">MPPELTPATQIDSNTLIQLRCALHWRSVIAKHCDIFYANRINLWRDLLPRVIEQDLPQQPLGYQKTYQFATGELLPASDERKVFRLAPRQFNGRFSGRAPVYPRSGRFYPRGILQSVAGVFSEDRNPFRMIDLAAHPNQPHRLPNEFHADFNHPLANYPLELQLTVNGIYQQGEERGGRSNDLIELLTNNGPGMQTRWRDFPTDFWSDLPFLRKDGRPDTTFYNESRLIAHLDNTAQLQLQNLYGQLLPNKGRVLDLMSSWQSHLPPTLELSALVGLGLNQAELDANPQLTERVVHDLNHAPQLPFTSASFDAVICSLSVEYLIEPVAVFKEIARVLNPGGVCVIAFSNRWFPTKAIHLWEGVHEFERPGLVLEYFLMAGGFTALETLSVRGLPRPDDDKYAEQMALSDPLYAVWAQRANETE</sequence>
<dbReference type="Gene3D" id="3.40.50.150">
    <property type="entry name" value="Vaccinia Virus protein VP39"/>
    <property type="match status" value="1"/>
</dbReference>
<dbReference type="InterPro" id="IPR029063">
    <property type="entry name" value="SAM-dependent_MTases_sf"/>
</dbReference>
<keyword evidence="2" id="KW-0808">Transferase</keyword>
<organism evidence="2 3">
    <name type="scientific">Thiospirillum jenense</name>
    <dbReference type="NCBI Taxonomy" id="1653858"/>
    <lineage>
        <taxon>Bacteria</taxon>
        <taxon>Pseudomonadati</taxon>
        <taxon>Pseudomonadota</taxon>
        <taxon>Gammaproteobacteria</taxon>
        <taxon>Chromatiales</taxon>
        <taxon>Chromatiaceae</taxon>
        <taxon>Thiospirillum</taxon>
    </lineage>
</organism>
<dbReference type="GO" id="GO:0032259">
    <property type="term" value="P:methylation"/>
    <property type="evidence" value="ECO:0007669"/>
    <property type="project" value="UniProtKB-KW"/>
</dbReference>
<proteinExistence type="predicted"/>
<reference evidence="2 3" key="1">
    <citation type="journal article" date="2020" name="Arch. Microbiol.">
        <title>The genome sequence of the giant phototrophic gammaproteobacterium Thiospirillum jenense gives insight into its physiological properties and phylogenetic relationships.</title>
        <authorList>
            <person name="Imhoff J.F."/>
            <person name="Meyer T.E."/>
            <person name="Kyndt J.A."/>
        </authorList>
    </citation>
    <scope>NUCLEOTIDE SEQUENCE [LARGE SCALE GENOMIC DNA]</scope>
    <source>
        <strain evidence="2 3">DSM 216</strain>
    </source>
</reference>
<dbReference type="RefSeq" id="WP_182584188.1">
    <property type="nucleotide sequence ID" value="NZ_JABVCQ010000021.1"/>
</dbReference>
<dbReference type="Pfam" id="PF08241">
    <property type="entry name" value="Methyltransf_11"/>
    <property type="match status" value="1"/>
</dbReference>
<keyword evidence="2" id="KW-0489">Methyltransferase</keyword>
<comment type="caution">
    <text evidence="2">The sequence shown here is derived from an EMBL/GenBank/DDBJ whole genome shotgun (WGS) entry which is preliminary data.</text>
</comment>
<evidence type="ECO:0000313" key="2">
    <source>
        <dbReference type="EMBL" id="MBB1126559.1"/>
    </source>
</evidence>
<dbReference type="AlphaFoldDB" id="A0A839HIP7"/>
<dbReference type="PANTHER" id="PTHR43036:SF2">
    <property type="entry name" value="OS04G0481300 PROTEIN"/>
    <property type="match status" value="1"/>
</dbReference>